<keyword evidence="3" id="KW-1003">Cell membrane</keyword>
<evidence type="ECO:0000259" key="10">
    <source>
        <dbReference type="PROSITE" id="PS51123"/>
    </source>
</evidence>
<comment type="similarity">
    <text evidence="2">Belongs to the MotB family.</text>
</comment>
<evidence type="ECO:0000256" key="3">
    <source>
        <dbReference type="ARBA" id="ARBA00022475"/>
    </source>
</evidence>
<organism evidence="11 12">
    <name type="scientific">Kosakonia arachidis</name>
    <dbReference type="NCBI Taxonomy" id="551989"/>
    <lineage>
        <taxon>Bacteria</taxon>
        <taxon>Pseudomonadati</taxon>
        <taxon>Pseudomonadota</taxon>
        <taxon>Gammaproteobacteria</taxon>
        <taxon>Enterobacterales</taxon>
        <taxon>Enterobacteriaceae</taxon>
        <taxon>Kosakonia</taxon>
    </lineage>
</organism>
<dbReference type="SUPFAM" id="SSF103088">
    <property type="entry name" value="OmpA-like"/>
    <property type="match status" value="1"/>
</dbReference>
<feature type="transmembrane region" description="Helical" evidence="9">
    <location>
        <begin position="29"/>
        <end position="49"/>
    </location>
</feature>
<dbReference type="EMBL" id="FPAU01000012">
    <property type="protein sequence ID" value="SFU20198.1"/>
    <property type="molecule type" value="Genomic_DNA"/>
</dbReference>
<dbReference type="InterPro" id="IPR050330">
    <property type="entry name" value="Bact_OuterMem_StrucFunc"/>
</dbReference>
<dbReference type="OrthoDB" id="9809186at2"/>
<dbReference type="Pfam" id="PF13677">
    <property type="entry name" value="MotB_plug"/>
    <property type="match status" value="1"/>
</dbReference>
<keyword evidence="6 7" id="KW-0472">Membrane</keyword>
<evidence type="ECO:0000313" key="11">
    <source>
        <dbReference type="EMBL" id="SFU20198.1"/>
    </source>
</evidence>
<dbReference type="AlphaFoldDB" id="A0A1I7E8C5"/>
<dbReference type="Proteomes" id="UP000199187">
    <property type="component" value="Unassembled WGS sequence"/>
</dbReference>
<dbReference type="PROSITE" id="PS51123">
    <property type="entry name" value="OMPA_2"/>
    <property type="match status" value="1"/>
</dbReference>
<dbReference type="Gene3D" id="3.30.1330.60">
    <property type="entry name" value="OmpA-like domain"/>
    <property type="match status" value="1"/>
</dbReference>
<keyword evidence="12" id="KW-1185">Reference proteome</keyword>
<evidence type="ECO:0000256" key="9">
    <source>
        <dbReference type="SAM" id="Phobius"/>
    </source>
</evidence>
<dbReference type="CDD" id="cd07185">
    <property type="entry name" value="OmpA_C-like"/>
    <property type="match status" value="1"/>
</dbReference>
<dbReference type="PANTHER" id="PTHR30329">
    <property type="entry name" value="STATOR ELEMENT OF FLAGELLAR MOTOR COMPLEX"/>
    <property type="match status" value="1"/>
</dbReference>
<dbReference type="Pfam" id="PF00691">
    <property type="entry name" value="OmpA"/>
    <property type="match status" value="1"/>
</dbReference>
<proteinExistence type="inferred from homology"/>
<keyword evidence="5 9" id="KW-1133">Transmembrane helix</keyword>
<evidence type="ECO:0000256" key="4">
    <source>
        <dbReference type="ARBA" id="ARBA00022692"/>
    </source>
</evidence>
<evidence type="ECO:0000256" key="6">
    <source>
        <dbReference type="ARBA" id="ARBA00023136"/>
    </source>
</evidence>
<feature type="domain" description="OmpA-like" evidence="10">
    <location>
        <begin position="147"/>
        <end position="268"/>
    </location>
</feature>
<dbReference type="InterPro" id="IPR025713">
    <property type="entry name" value="MotB-like_N_dom"/>
</dbReference>
<evidence type="ECO:0000256" key="8">
    <source>
        <dbReference type="SAM" id="MobiDB-lite"/>
    </source>
</evidence>
<keyword evidence="4 9" id="KW-0812">Transmembrane</keyword>
<sequence>MSKSNHSVVVVRKKAGNQHGGHHGGSWKIAYADFMTAMMAFFLVMWLLASSTPETREQIAEYFKMPLSTALAHGNKSSLSASVIPGGGDDVIKQDGEVFKRILDKQKHSRDEKLHNLREKLVSLIKRDPRLSNFQSNLRLSLTDNGLLIQITDSQDRPMFKVGSREPEPYMRAILQALAPALNELPNRITLSGHTDSLPYAGGDAAYSNWELSADRANASRRALISGGLAADKFLRIIGLANSVSIDSHSDGDSPLNRRITILVNSKEKENEILQEDSLLNKLTATPETADLKPQLKIMPPGVSLSGRPVTPPSEINQEQTEQDGHK</sequence>
<reference evidence="12" key="1">
    <citation type="submission" date="2016-10" db="EMBL/GenBank/DDBJ databases">
        <authorList>
            <person name="Varghese N."/>
            <person name="Submissions S."/>
        </authorList>
    </citation>
    <scope>NUCLEOTIDE SEQUENCE [LARGE SCALE GENOMIC DNA]</scope>
    <source>
        <strain evidence="12">Ah-143</strain>
    </source>
</reference>
<dbReference type="InterPro" id="IPR006665">
    <property type="entry name" value="OmpA-like"/>
</dbReference>
<gene>
    <name evidence="11" type="ORF">SAMN05192562_11231</name>
</gene>
<protein>
    <submittedName>
        <fullName evidence="11">Chemotaxis protein MotB</fullName>
    </submittedName>
</protein>
<dbReference type="GO" id="GO:0005886">
    <property type="term" value="C:plasma membrane"/>
    <property type="evidence" value="ECO:0007669"/>
    <property type="project" value="UniProtKB-SubCell"/>
</dbReference>
<accession>A0A1I7E8C5</accession>
<feature type="region of interest" description="Disordered" evidence="8">
    <location>
        <begin position="286"/>
        <end position="327"/>
    </location>
</feature>
<dbReference type="NCBIfam" id="NF006548">
    <property type="entry name" value="PRK09041.1"/>
    <property type="match status" value="1"/>
</dbReference>
<dbReference type="InterPro" id="IPR036737">
    <property type="entry name" value="OmpA-like_sf"/>
</dbReference>
<evidence type="ECO:0000256" key="7">
    <source>
        <dbReference type="PROSITE-ProRule" id="PRU00473"/>
    </source>
</evidence>
<comment type="subcellular location">
    <subcellularLocation>
        <location evidence="1">Cell membrane</location>
        <topology evidence="1">Single-pass membrane protein</topology>
    </subcellularLocation>
</comment>
<evidence type="ECO:0000256" key="2">
    <source>
        <dbReference type="ARBA" id="ARBA00008914"/>
    </source>
</evidence>
<dbReference type="RefSeq" id="WP_090126823.1">
    <property type="nucleotide sequence ID" value="NZ_CP045300.1"/>
</dbReference>
<dbReference type="PANTHER" id="PTHR30329:SF18">
    <property type="entry name" value="MOTILITY PROTEIN B"/>
    <property type="match status" value="1"/>
</dbReference>
<evidence type="ECO:0000313" key="12">
    <source>
        <dbReference type="Proteomes" id="UP000199187"/>
    </source>
</evidence>
<name>A0A1I7E8C5_9ENTR</name>
<evidence type="ECO:0000256" key="1">
    <source>
        <dbReference type="ARBA" id="ARBA00004162"/>
    </source>
</evidence>
<evidence type="ECO:0000256" key="5">
    <source>
        <dbReference type="ARBA" id="ARBA00022989"/>
    </source>
</evidence>